<organism evidence="2 3">
    <name type="scientific">Lapidilactobacillus achengensis</name>
    <dbReference type="NCBI Taxonomy" id="2486000"/>
    <lineage>
        <taxon>Bacteria</taxon>
        <taxon>Bacillati</taxon>
        <taxon>Bacillota</taxon>
        <taxon>Bacilli</taxon>
        <taxon>Lactobacillales</taxon>
        <taxon>Lactobacillaceae</taxon>
        <taxon>Lapidilactobacillus</taxon>
    </lineage>
</organism>
<comment type="caution">
    <text evidence="2">The sequence shown here is derived from an EMBL/GenBank/DDBJ whole genome shotgun (WGS) entry which is preliminary data.</text>
</comment>
<dbReference type="CDD" id="cd13441">
    <property type="entry name" value="CamS_repeat_1"/>
    <property type="match status" value="1"/>
</dbReference>
<dbReference type="PROSITE" id="PS51257">
    <property type="entry name" value="PROKAR_LIPOPROTEIN"/>
    <property type="match status" value="1"/>
</dbReference>
<dbReference type="Pfam" id="PF07537">
    <property type="entry name" value="CamS"/>
    <property type="match status" value="1"/>
</dbReference>
<dbReference type="RefSeq" id="WP_125596826.1">
    <property type="nucleotide sequence ID" value="NZ_JBHSSM010000005.1"/>
</dbReference>
<keyword evidence="1" id="KW-0732">Signal</keyword>
<reference evidence="3" key="1">
    <citation type="journal article" date="2019" name="Int. J. Syst. Evol. Microbiol.">
        <title>The Global Catalogue of Microorganisms (GCM) 10K type strain sequencing project: providing services to taxonomists for standard genome sequencing and annotation.</title>
        <authorList>
            <consortium name="The Broad Institute Genomics Platform"/>
            <consortium name="The Broad Institute Genome Sequencing Center for Infectious Disease"/>
            <person name="Wu L."/>
            <person name="Ma J."/>
        </authorList>
    </citation>
    <scope>NUCLEOTIDE SEQUENCE [LARGE SCALE GENOMIC DNA]</scope>
    <source>
        <strain evidence="3">CCM 8897</strain>
    </source>
</reference>
<sequence>MKFSVKRWFQGAVGLASLLALAACGNLQNADLSGTETTASSNKSASYQITGSTDGTQYSALLANGKYKVSTSRGLTVDQNSNTFNTSSFEAGLTTISKSNFSPEKYAFQEGQHISRTTANSWLKRESANNEAGLNPKDNGSTDPDKRAPIYLQEILEQDYLQRTNNSYQTAGVAIGLGLNEIDYYQKVQYGATFKTTISQAEREKQGKAMAVKILARLRKKKELADVTIVFGLYKQAANDSLVGGTYFATAVSKSGTTISEWKTLNQENGVLPVVNNQKAVNDGDADSFGNFKTKIQAFFPNLSGVTAQTHYENGTLQGMKIKISTQFFGVNEIQSFTQYVDTAAKRYLPANIPIEITISSVEGMQSFLSRESGDKDFYTHVFSSY</sequence>
<dbReference type="PIRSF" id="PIRSF012509">
    <property type="entry name" value="CamS"/>
    <property type="match status" value="1"/>
</dbReference>
<name>A0ABW1UK60_9LACO</name>
<dbReference type="CDD" id="cd13440">
    <property type="entry name" value="CamS_repeat_2"/>
    <property type="match status" value="1"/>
</dbReference>
<feature type="signal peptide" evidence="1">
    <location>
        <begin position="1"/>
        <end position="22"/>
    </location>
</feature>
<gene>
    <name evidence="2" type="ORF">ACFQHW_01795</name>
</gene>
<accession>A0ABW1UK60</accession>
<proteinExistence type="predicted"/>
<evidence type="ECO:0000256" key="1">
    <source>
        <dbReference type="SAM" id="SignalP"/>
    </source>
</evidence>
<keyword evidence="3" id="KW-1185">Reference proteome</keyword>
<feature type="chain" id="PRO_5046242858" evidence="1">
    <location>
        <begin position="23"/>
        <end position="386"/>
    </location>
</feature>
<evidence type="ECO:0000313" key="3">
    <source>
        <dbReference type="Proteomes" id="UP001596310"/>
    </source>
</evidence>
<evidence type="ECO:0000313" key="2">
    <source>
        <dbReference type="EMBL" id="MFC6314304.1"/>
    </source>
</evidence>
<dbReference type="EMBL" id="JBHSSM010000005">
    <property type="protein sequence ID" value="MFC6314304.1"/>
    <property type="molecule type" value="Genomic_DNA"/>
</dbReference>
<dbReference type="Gene3D" id="3.10.570.10">
    <property type="entry name" value="sex pheromone staph- cam373 precursor domain"/>
    <property type="match status" value="1"/>
</dbReference>
<dbReference type="Proteomes" id="UP001596310">
    <property type="component" value="Unassembled WGS sequence"/>
</dbReference>
<protein>
    <submittedName>
        <fullName evidence="2">CamS family sex pheromone protein</fullName>
    </submittedName>
</protein>
<dbReference type="InterPro" id="IPR011426">
    <property type="entry name" value="CamS"/>
</dbReference>